<keyword evidence="3" id="KW-1185">Reference proteome</keyword>
<dbReference type="InterPro" id="IPR000182">
    <property type="entry name" value="GNAT_dom"/>
</dbReference>
<evidence type="ECO:0000313" key="3">
    <source>
        <dbReference type="Proteomes" id="UP001596170"/>
    </source>
</evidence>
<sequence>MNIRPIEVSDAEQFLSLSKKLDESNFMLHEPGERQTTIEQQRKSIETILAKHNTTLFVAEVESNLVGFIAAIGNQLQRNQHCAYLVLGVLDLYQGHGIATKLFDQLFDWAKENKLSRLELTVIKDNNKAFNLYKKMGFTLEGEKVHSLMIDGEPINEYYLYKLL</sequence>
<accession>A0ABW1LAI9</accession>
<name>A0ABW1LAI9_9BACL</name>
<organism evidence="2 3">
    <name type="scientific">Paenisporosarcina macmurdoensis</name>
    <dbReference type="NCBI Taxonomy" id="212659"/>
    <lineage>
        <taxon>Bacteria</taxon>
        <taxon>Bacillati</taxon>
        <taxon>Bacillota</taxon>
        <taxon>Bacilli</taxon>
        <taxon>Bacillales</taxon>
        <taxon>Caryophanaceae</taxon>
        <taxon>Paenisporosarcina</taxon>
    </lineage>
</organism>
<dbReference type="Pfam" id="PF00583">
    <property type="entry name" value="Acetyltransf_1"/>
    <property type="match status" value="1"/>
</dbReference>
<reference evidence="3" key="1">
    <citation type="journal article" date="2019" name="Int. J. Syst. Evol. Microbiol.">
        <title>The Global Catalogue of Microorganisms (GCM) 10K type strain sequencing project: providing services to taxonomists for standard genome sequencing and annotation.</title>
        <authorList>
            <consortium name="The Broad Institute Genomics Platform"/>
            <consortium name="The Broad Institute Genome Sequencing Center for Infectious Disease"/>
            <person name="Wu L."/>
            <person name="Ma J."/>
        </authorList>
    </citation>
    <scope>NUCLEOTIDE SEQUENCE [LARGE SCALE GENOMIC DNA]</scope>
    <source>
        <strain evidence="3">CCUG 54527</strain>
    </source>
</reference>
<dbReference type="Proteomes" id="UP001596170">
    <property type="component" value="Unassembled WGS sequence"/>
</dbReference>
<dbReference type="GO" id="GO:0016746">
    <property type="term" value="F:acyltransferase activity"/>
    <property type="evidence" value="ECO:0007669"/>
    <property type="project" value="UniProtKB-KW"/>
</dbReference>
<evidence type="ECO:0000313" key="2">
    <source>
        <dbReference type="EMBL" id="MFC6040433.1"/>
    </source>
</evidence>
<dbReference type="PANTHER" id="PTHR43415">
    <property type="entry name" value="SPERMIDINE N(1)-ACETYLTRANSFERASE"/>
    <property type="match status" value="1"/>
</dbReference>
<dbReference type="Gene3D" id="3.40.630.30">
    <property type="match status" value="1"/>
</dbReference>
<protein>
    <submittedName>
        <fullName evidence="2">GNAT family N-acetyltransferase</fullName>
        <ecNumber evidence="2">2.3.-.-</ecNumber>
    </submittedName>
</protein>
<dbReference type="SUPFAM" id="SSF55729">
    <property type="entry name" value="Acyl-CoA N-acyltransferases (Nat)"/>
    <property type="match status" value="1"/>
</dbReference>
<feature type="domain" description="N-acetyltransferase" evidence="1">
    <location>
        <begin position="1"/>
        <end position="164"/>
    </location>
</feature>
<dbReference type="CDD" id="cd04301">
    <property type="entry name" value="NAT_SF"/>
    <property type="match status" value="1"/>
</dbReference>
<evidence type="ECO:0000259" key="1">
    <source>
        <dbReference type="PROSITE" id="PS51186"/>
    </source>
</evidence>
<dbReference type="PANTHER" id="PTHR43415:SF3">
    <property type="entry name" value="GNAT-FAMILY ACETYLTRANSFERASE"/>
    <property type="match status" value="1"/>
</dbReference>
<dbReference type="InterPro" id="IPR016181">
    <property type="entry name" value="Acyl_CoA_acyltransferase"/>
</dbReference>
<gene>
    <name evidence="2" type="ORF">ACFPYN_13480</name>
</gene>
<dbReference type="EMBL" id="JBHSRI010000023">
    <property type="protein sequence ID" value="MFC6040433.1"/>
    <property type="molecule type" value="Genomic_DNA"/>
</dbReference>
<proteinExistence type="predicted"/>
<keyword evidence="2" id="KW-0808">Transferase</keyword>
<dbReference type="RefSeq" id="WP_377734896.1">
    <property type="nucleotide sequence ID" value="NZ_JBHSRI010000023.1"/>
</dbReference>
<comment type="caution">
    <text evidence="2">The sequence shown here is derived from an EMBL/GenBank/DDBJ whole genome shotgun (WGS) entry which is preliminary data.</text>
</comment>
<dbReference type="EC" id="2.3.-.-" evidence="2"/>
<keyword evidence="2" id="KW-0012">Acyltransferase</keyword>
<dbReference type="PROSITE" id="PS51186">
    <property type="entry name" value="GNAT"/>
    <property type="match status" value="1"/>
</dbReference>